<keyword evidence="1" id="KW-0812">Transmembrane</keyword>
<reference evidence="2 3" key="1">
    <citation type="submission" date="2017-10" db="EMBL/GenBank/DDBJ databases">
        <title>Novel microbial diversity and functional potential in the marine mammal oral microbiome.</title>
        <authorList>
            <person name="Dudek N.K."/>
            <person name="Sun C.L."/>
            <person name="Burstein D."/>
            <person name="Kantor R.S."/>
            <person name="Aliaga Goltsman D.S."/>
            <person name="Bik E.M."/>
            <person name="Thomas B.C."/>
            <person name="Banfield J.F."/>
            <person name="Relman D.A."/>
        </authorList>
    </citation>
    <scope>NUCLEOTIDE SEQUENCE [LARGE SCALE GENOMIC DNA]</scope>
    <source>
        <strain evidence="2">DOLZORAL124_49_17</strain>
    </source>
</reference>
<evidence type="ECO:0008006" key="4">
    <source>
        <dbReference type="Google" id="ProtNLM"/>
    </source>
</evidence>
<dbReference type="Proteomes" id="UP000229740">
    <property type="component" value="Unassembled WGS sequence"/>
</dbReference>
<dbReference type="PROSITE" id="PS00018">
    <property type="entry name" value="EF_HAND_1"/>
    <property type="match status" value="1"/>
</dbReference>
<evidence type="ECO:0000313" key="2">
    <source>
        <dbReference type="EMBL" id="PID60194.1"/>
    </source>
</evidence>
<comment type="caution">
    <text evidence="2">The sequence shown here is derived from an EMBL/GenBank/DDBJ whole genome shotgun (WGS) entry which is preliminary data.</text>
</comment>
<proteinExistence type="predicted"/>
<dbReference type="PROSITE" id="PS00409">
    <property type="entry name" value="PROKAR_NTER_METHYL"/>
    <property type="match status" value="1"/>
</dbReference>
<evidence type="ECO:0000256" key="1">
    <source>
        <dbReference type="SAM" id="Phobius"/>
    </source>
</evidence>
<organism evidence="2 3">
    <name type="scientific">candidate division KSB3 bacterium</name>
    <dbReference type="NCBI Taxonomy" id="2044937"/>
    <lineage>
        <taxon>Bacteria</taxon>
        <taxon>candidate division KSB3</taxon>
    </lineage>
</organism>
<protein>
    <recommendedName>
        <fullName evidence="4">Prepilin-type N-terminal cleavage/methylation domain-containing protein</fullName>
    </recommendedName>
</protein>
<feature type="transmembrane region" description="Helical" evidence="1">
    <location>
        <begin position="12"/>
        <end position="31"/>
    </location>
</feature>
<evidence type="ECO:0000313" key="3">
    <source>
        <dbReference type="Proteomes" id="UP000229740"/>
    </source>
</evidence>
<accession>A0A2G6EDU0</accession>
<dbReference type="NCBIfam" id="TIGR02532">
    <property type="entry name" value="IV_pilin_GFxxxE"/>
    <property type="match status" value="1"/>
</dbReference>
<dbReference type="InterPro" id="IPR012902">
    <property type="entry name" value="N_methyl_site"/>
</dbReference>
<dbReference type="Pfam" id="PF07963">
    <property type="entry name" value="N_methyl"/>
    <property type="match status" value="1"/>
</dbReference>
<name>A0A2G6EDU0_9BACT</name>
<sequence length="281" mass="31559">MSSQAGFSLLEMLVSTTILLIVFAMVGTAFLHSRKISLCRRLEVDTLQNARIAIDEMTRTFRAIGFHRDKKNGQVALIEAAPFQIIFNADLSDSYDVLPPAIPLTFLYDAGSYVTPLQHYTSGAEMYRWTLDTNEDGLVDRHDVKDNAEERLTPNPDDMVLNRECYGVSDTGMALGVDEQIVTGLLGPYDAEDQRSYVTPMFQYWLRDHTLGLHLLGDGDGNGKLEGDELYFDSITGLSVLKTVERIDITVTAAAPRKDPFDHLDYYRVSLTSSVFLRNMR</sequence>
<gene>
    <name evidence="2" type="ORF">CSB45_00615</name>
</gene>
<keyword evidence="1" id="KW-1133">Transmembrane helix</keyword>
<dbReference type="EMBL" id="PDPS01000009">
    <property type="protein sequence ID" value="PID60194.1"/>
    <property type="molecule type" value="Genomic_DNA"/>
</dbReference>
<dbReference type="AlphaFoldDB" id="A0A2G6EDU0"/>
<keyword evidence="1" id="KW-0472">Membrane</keyword>
<dbReference type="InterPro" id="IPR018247">
    <property type="entry name" value="EF_Hand_1_Ca_BS"/>
</dbReference>